<evidence type="ECO:0000313" key="2">
    <source>
        <dbReference type="EMBL" id="KAF4136869.1"/>
    </source>
</evidence>
<evidence type="ECO:0000313" key="3">
    <source>
        <dbReference type="Proteomes" id="UP000704712"/>
    </source>
</evidence>
<protein>
    <submittedName>
        <fullName evidence="2">Uncharacterized protein</fullName>
    </submittedName>
</protein>
<dbReference type="AlphaFoldDB" id="A0A8S9UC42"/>
<feature type="region of interest" description="Disordered" evidence="1">
    <location>
        <begin position="1"/>
        <end position="26"/>
    </location>
</feature>
<comment type="caution">
    <text evidence="2">The sequence shown here is derived from an EMBL/GenBank/DDBJ whole genome shotgun (WGS) entry which is preliminary data.</text>
</comment>
<name>A0A8S9UC42_PHYIN</name>
<reference evidence="2" key="1">
    <citation type="submission" date="2020-03" db="EMBL/GenBank/DDBJ databases">
        <title>Hybrid Assembly of Korean Phytophthora infestans isolates.</title>
        <authorList>
            <person name="Prokchorchik M."/>
            <person name="Lee Y."/>
            <person name="Seo J."/>
            <person name="Cho J.-H."/>
            <person name="Park Y.-E."/>
            <person name="Jang D.-C."/>
            <person name="Im J.-S."/>
            <person name="Choi J.-G."/>
            <person name="Park H.-J."/>
            <person name="Lee G.-B."/>
            <person name="Lee Y.-G."/>
            <person name="Hong S.-Y."/>
            <person name="Cho K."/>
            <person name="Sohn K.H."/>
        </authorList>
    </citation>
    <scope>NUCLEOTIDE SEQUENCE</scope>
    <source>
        <strain evidence="2">KR_2_A2</strain>
    </source>
</reference>
<organism evidence="2 3">
    <name type="scientific">Phytophthora infestans</name>
    <name type="common">Potato late blight agent</name>
    <name type="synonym">Botrytis infestans</name>
    <dbReference type="NCBI Taxonomy" id="4787"/>
    <lineage>
        <taxon>Eukaryota</taxon>
        <taxon>Sar</taxon>
        <taxon>Stramenopiles</taxon>
        <taxon>Oomycota</taxon>
        <taxon>Peronosporomycetes</taxon>
        <taxon>Peronosporales</taxon>
        <taxon>Peronosporaceae</taxon>
        <taxon>Phytophthora</taxon>
    </lineage>
</organism>
<dbReference type="Proteomes" id="UP000704712">
    <property type="component" value="Unassembled WGS sequence"/>
</dbReference>
<dbReference type="EMBL" id="JAACNO010001887">
    <property type="protein sequence ID" value="KAF4136869.1"/>
    <property type="molecule type" value="Genomic_DNA"/>
</dbReference>
<evidence type="ECO:0000256" key="1">
    <source>
        <dbReference type="SAM" id="MobiDB-lite"/>
    </source>
</evidence>
<feature type="compositionally biased region" description="Acidic residues" evidence="1">
    <location>
        <begin position="1"/>
        <end position="16"/>
    </location>
</feature>
<sequence>MSFNDDSDFEQVEDEPAPTTKSGAVGTRATRTKIDLKLITIEPFDGSTKDGKVNSYTEEQALSTFINHAYPRFRVDLEAKLDQEAEDATGELESAVVLLTKLAKSDENLTLTSDTAKILAKMAMTRNPELVAALQLLPPRPLVPVGTSQTLCARHAMNEVTRQTTTIVMSPSKPVAVKFKANKTRAMIEDTEC</sequence>
<gene>
    <name evidence="2" type="ORF">GN958_ATG13859</name>
</gene>
<accession>A0A8S9UC42</accession>
<proteinExistence type="predicted"/>